<dbReference type="GO" id="GO:0097193">
    <property type="term" value="P:intrinsic apoptotic signaling pathway"/>
    <property type="evidence" value="ECO:0007669"/>
    <property type="project" value="Ensembl"/>
</dbReference>
<evidence type="ECO:0000256" key="5">
    <source>
        <dbReference type="ARBA" id="ARBA00022989"/>
    </source>
</evidence>
<evidence type="ECO:0000256" key="4">
    <source>
        <dbReference type="ARBA" id="ARBA00022692"/>
    </source>
</evidence>
<keyword evidence="6 7" id="KW-0472">Membrane</keyword>
<keyword evidence="3" id="KW-0813">Transport</keyword>
<evidence type="ECO:0000313" key="8">
    <source>
        <dbReference type="Ensembl" id="ENSSPUP00000023098.1"/>
    </source>
</evidence>
<reference evidence="8" key="2">
    <citation type="submission" date="2025-09" db="UniProtKB">
        <authorList>
            <consortium name="Ensembl"/>
        </authorList>
    </citation>
    <scope>IDENTIFICATION</scope>
</reference>
<dbReference type="GO" id="GO:0002357">
    <property type="term" value="P:defense response to tumor cell"/>
    <property type="evidence" value="ECO:0007669"/>
    <property type="project" value="Ensembl"/>
</dbReference>
<feature type="transmembrane region" description="Helical" evidence="7">
    <location>
        <begin position="60"/>
        <end position="83"/>
    </location>
</feature>
<dbReference type="GO" id="GO:0097214">
    <property type="term" value="P:positive regulation of lysosomal membrane permeability"/>
    <property type="evidence" value="ECO:0007669"/>
    <property type="project" value="Ensembl"/>
</dbReference>
<dbReference type="GO" id="GO:0005765">
    <property type="term" value="C:lysosomal membrane"/>
    <property type="evidence" value="ECO:0007669"/>
    <property type="project" value="Ensembl"/>
</dbReference>
<dbReference type="GeneTree" id="ENSGT00940000153446"/>
<accession>A0A8D0HFS5</accession>
<dbReference type="InterPro" id="IPR004687">
    <property type="entry name" value="LAPTM4/5"/>
</dbReference>
<evidence type="ECO:0000256" key="2">
    <source>
        <dbReference type="ARBA" id="ARBA00010076"/>
    </source>
</evidence>
<sequence length="240" mass="27484">MSSLMIQEPPTRCCFNIKTATVALGIYHMIVSLLLLADYSLEVASGNGYCSSLEGHYFKIVDITLSFLLIIMLFIISLNLLLGVLKNRERQLVPFMSLQVLDFLLSLLTFFSSYVQLPAIMTFSPFIHMRGQTKVPYLAIQSMDFCLSILILFSSYMEIPVYFSFKANNHMTYMTSLEKLTSEDYTKVMIAFTIAFLAVLILKASMFNCVLRCYKHMKASKREQVKVIPEFPDKVRNSEF</sequence>
<dbReference type="GO" id="GO:0012502">
    <property type="term" value="P:induction of programmed cell death"/>
    <property type="evidence" value="ECO:0007669"/>
    <property type="project" value="Ensembl"/>
</dbReference>
<feature type="transmembrane region" description="Helical" evidence="7">
    <location>
        <begin position="103"/>
        <end position="124"/>
    </location>
</feature>
<reference evidence="8" key="1">
    <citation type="submission" date="2025-08" db="UniProtKB">
        <authorList>
            <consortium name="Ensembl"/>
        </authorList>
    </citation>
    <scope>IDENTIFICATION</scope>
</reference>
<dbReference type="GO" id="GO:0030133">
    <property type="term" value="C:transport vesicle"/>
    <property type="evidence" value="ECO:0007669"/>
    <property type="project" value="Ensembl"/>
</dbReference>
<keyword evidence="5 7" id="KW-1133">Transmembrane helix</keyword>
<evidence type="ECO:0000256" key="3">
    <source>
        <dbReference type="ARBA" id="ARBA00022448"/>
    </source>
</evidence>
<dbReference type="Proteomes" id="UP000694392">
    <property type="component" value="Unplaced"/>
</dbReference>
<protein>
    <submittedName>
        <fullName evidence="8">Lysosomal protein transmembrane 5</fullName>
    </submittedName>
</protein>
<dbReference type="GO" id="GO:0005886">
    <property type="term" value="C:plasma membrane"/>
    <property type="evidence" value="ECO:0007669"/>
    <property type="project" value="Ensembl"/>
</dbReference>
<feature type="transmembrane region" description="Helical" evidence="7">
    <location>
        <begin position="20"/>
        <end position="39"/>
    </location>
</feature>
<feature type="transmembrane region" description="Helical" evidence="7">
    <location>
        <begin position="185"/>
        <end position="211"/>
    </location>
</feature>
<dbReference type="GO" id="GO:0031625">
    <property type="term" value="F:ubiquitin protein ligase binding"/>
    <property type="evidence" value="ECO:0007669"/>
    <property type="project" value="Ensembl"/>
</dbReference>
<comment type="subcellular location">
    <subcellularLocation>
        <location evidence="1">Endomembrane system</location>
        <topology evidence="1">Multi-pass membrane protein</topology>
    </subcellularLocation>
</comment>
<comment type="similarity">
    <text evidence="2">Belongs to the LAPTM4/LAPTM5 transporter family.</text>
</comment>
<evidence type="ECO:0000256" key="7">
    <source>
        <dbReference type="SAM" id="Phobius"/>
    </source>
</evidence>
<dbReference type="OMA" id="QICCCFN"/>
<gene>
    <name evidence="8" type="primary">LAPTM5</name>
</gene>
<keyword evidence="9" id="KW-1185">Reference proteome</keyword>
<dbReference type="InterPro" id="IPR051115">
    <property type="entry name" value="LAPTM_transporter"/>
</dbReference>
<dbReference type="AlphaFoldDB" id="A0A8D0HFS5"/>
<evidence type="ECO:0000313" key="9">
    <source>
        <dbReference type="Proteomes" id="UP000694392"/>
    </source>
</evidence>
<dbReference type="Ensembl" id="ENSSPUT00000024632.1">
    <property type="protein sequence ID" value="ENSSPUP00000023098.1"/>
    <property type="gene ID" value="ENSSPUG00000017732.1"/>
</dbReference>
<dbReference type="GO" id="GO:1904093">
    <property type="term" value="P:negative regulation of autophagic cell death"/>
    <property type="evidence" value="ECO:0007669"/>
    <property type="project" value="Ensembl"/>
</dbReference>
<dbReference type="Pfam" id="PF03821">
    <property type="entry name" value="Mtp"/>
    <property type="match status" value="1"/>
</dbReference>
<keyword evidence="4 7" id="KW-0812">Transmembrane</keyword>
<evidence type="ECO:0000256" key="1">
    <source>
        <dbReference type="ARBA" id="ARBA00004127"/>
    </source>
</evidence>
<name>A0A8D0HFS5_SPHPU</name>
<dbReference type="PANTHER" id="PTHR12479">
    <property type="entry name" value="LYSOSOMAL-ASSOCIATED TRANSMEMBRANE PROTEIN"/>
    <property type="match status" value="1"/>
</dbReference>
<evidence type="ECO:0000256" key="6">
    <source>
        <dbReference type="ARBA" id="ARBA00023136"/>
    </source>
</evidence>
<dbReference type="GO" id="GO:0048471">
    <property type="term" value="C:perinuclear region of cytoplasm"/>
    <property type="evidence" value="ECO:0007669"/>
    <property type="project" value="Ensembl"/>
</dbReference>
<proteinExistence type="inferred from homology"/>
<dbReference type="NCBIfam" id="TIGR00799">
    <property type="entry name" value="mtp"/>
    <property type="match status" value="1"/>
</dbReference>
<organism evidence="8 9">
    <name type="scientific">Sphenodon punctatus</name>
    <name type="common">Tuatara</name>
    <name type="synonym">Hatteria punctata</name>
    <dbReference type="NCBI Taxonomy" id="8508"/>
    <lineage>
        <taxon>Eukaryota</taxon>
        <taxon>Metazoa</taxon>
        <taxon>Chordata</taxon>
        <taxon>Craniata</taxon>
        <taxon>Vertebrata</taxon>
        <taxon>Euteleostomi</taxon>
        <taxon>Lepidosauria</taxon>
        <taxon>Sphenodontia</taxon>
        <taxon>Sphenodontidae</taxon>
        <taxon>Sphenodon</taxon>
    </lineage>
</organism>
<dbReference type="GO" id="GO:0032991">
    <property type="term" value="C:protein-containing complex"/>
    <property type="evidence" value="ECO:0007669"/>
    <property type="project" value="Ensembl"/>
</dbReference>
<dbReference type="PANTHER" id="PTHR12479:SF2">
    <property type="entry name" value="LYSOSOMAL-ASSOCIATED TRANSMEMBRANE PROTEIN 5"/>
    <property type="match status" value="1"/>
</dbReference>
<dbReference type="InterPro" id="IPR018396">
    <property type="entry name" value="LAPTM_4A/5"/>
</dbReference>